<comment type="caution">
    <text evidence="2">The sequence shown here is derived from an EMBL/GenBank/DDBJ whole genome shotgun (WGS) entry which is preliminary data.</text>
</comment>
<keyword evidence="1" id="KW-0175">Coiled coil</keyword>
<gene>
    <name evidence="2" type="ORF">Tci_012280</name>
</gene>
<evidence type="ECO:0000256" key="1">
    <source>
        <dbReference type="SAM" id="Coils"/>
    </source>
</evidence>
<evidence type="ECO:0000313" key="2">
    <source>
        <dbReference type="EMBL" id="GEU40302.1"/>
    </source>
</evidence>
<dbReference type="AlphaFoldDB" id="A0A6L2JUM5"/>
<accession>A0A6L2JUM5</accession>
<dbReference type="EMBL" id="BKCJ010001285">
    <property type="protein sequence ID" value="GEU40302.1"/>
    <property type="molecule type" value="Genomic_DNA"/>
</dbReference>
<feature type="coiled-coil region" evidence="1">
    <location>
        <begin position="77"/>
        <end position="104"/>
    </location>
</feature>
<protein>
    <submittedName>
        <fullName evidence="2">Uncharacterized protein</fullName>
    </submittedName>
</protein>
<name>A0A6L2JUM5_TANCI</name>
<organism evidence="2">
    <name type="scientific">Tanacetum cinerariifolium</name>
    <name type="common">Dalmatian daisy</name>
    <name type="synonym">Chrysanthemum cinerariifolium</name>
    <dbReference type="NCBI Taxonomy" id="118510"/>
    <lineage>
        <taxon>Eukaryota</taxon>
        <taxon>Viridiplantae</taxon>
        <taxon>Streptophyta</taxon>
        <taxon>Embryophyta</taxon>
        <taxon>Tracheophyta</taxon>
        <taxon>Spermatophyta</taxon>
        <taxon>Magnoliopsida</taxon>
        <taxon>eudicotyledons</taxon>
        <taxon>Gunneridae</taxon>
        <taxon>Pentapetalae</taxon>
        <taxon>asterids</taxon>
        <taxon>campanulids</taxon>
        <taxon>Asterales</taxon>
        <taxon>Asteraceae</taxon>
        <taxon>Asteroideae</taxon>
        <taxon>Anthemideae</taxon>
        <taxon>Anthemidinae</taxon>
        <taxon>Tanacetum</taxon>
    </lineage>
</organism>
<sequence length="147" mass="16816">MADLYRNGMTGPTDVKPMEDLTLTKNVHFMKRSRTLWNSSMESLDDAFQTMEETRLDIIAEMEDWINNLQESINMNMRNQNALLKNLETHVEQLAKDYQAKAANEEPNSLIGQCKVIFANDEAPKDETSSNGTNKLHGVPFIFDDNM</sequence>
<reference evidence="2" key="1">
    <citation type="journal article" date="2019" name="Sci. Rep.">
        <title>Draft genome of Tanacetum cinerariifolium, the natural source of mosquito coil.</title>
        <authorList>
            <person name="Yamashiro T."/>
            <person name="Shiraishi A."/>
            <person name="Satake H."/>
            <person name="Nakayama K."/>
        </authorList>
    </citation>
    <scope>NUCLEOTIDE SEQUENCE</scope>
</reference>
<proteinExistence type="predicted"/>